<protein>
    <recommendedName>
        <fullName evidence="1">DUF551 domain-containing protein</fullName>
    </recommendedName>
</protein>
<comment type="caution">
    <text evidence="2">The sequence shown here is derived from an EMBL/GenBank/DDBJ whole genome shotgun (WGS) entry which is preliminary data.</text>
</comment>
<proteinExistence type="predicted"/>
<gene>
    <name evidence="2" type="ORF">LCGC14_0925820</name>
</gene>
<feature type="domain" description="DUF551" evidence="1">
    <location>
        <begin position="2"/>
        <end position="76"/>
    </location>
</feature>
<evidence type="ECO:0000313" key="2">
    <source>
        <dbReference type="EMBL" id="KKN21397.1"/>
    </source>
</evidence>
<dbReference type="InterPro" id="IPR007539">
    <property type="entry name" value="DUF551"/>
</dbReference>
<reference evidence="2" key="1">
    <citation type="journal article" date="2015" name="Nature">
        <title>Complex archaea that bridge the gap between prokaryotes and eukaryotes.</title>
        <authorList>
            <person name="Spang A."/>
            <person name="Saw J.H."/>
            <person name="Jorgensen S.L."/>
            <person name="Zaremba-Niedzwiedzka K."/>
            <person name="Martijn J."/>
            <person name="Lind A.E."/>
            <person name="van Eijk R."/>
            <person name="Schleper C."/>
            <person name="Guy L."/>
            <person name="Ettema T.J."/>
        </authorList>
    </citation>
    <scope>NUCLEOTIDE SEQUENCE</scope>
</reference>
<accession>A0A0F9PA95</accession>
<organism evidence="2">
    <name type="scientific">marine sediment metagenome</name>
    <dbReference type="NCBI Taxonomy" id="412755"/>
    <lineage>
        <taxon>unclassified sequences</taxon>
        <taxon>metagenomes</taxon>
        <taxon>ecological metagenomes</taxon>
    </lineage>
</organism>
<dbReference type="AlphaFoldDB" id="A0A0F9PA95"/>
<name>A0A0F9PA95_9ZZZZ</name>
<evidence type="ECO:0000259" key="1">
    <source>
        <dbReference type="Pfam" id="PF04448"/>
    </source>
</evidence>
<sequence>MKWISIRKQKPPLDTKVLIFQRFKHGSIIKIGEYVEIPNKKLSKFGSRIQREEDGIVCAGYPLDNVTHWMPLPEPPISRPRRISFLARRDEQPAKRVSFTISPSKRRKK</sequence>
<dbReference type="EMBL" id="LAZR01003151">
    <property type="protein sequence ID" value="KKN21397.1"/>
    <property type="molecule type" value="Genomic_DNA"/>
</dbReference>
<dbReference type="Pfam" id="PF04448">
    <property type="entry name" value="DUF551"/>
    <property type="match status" value="1"/>
</dbReference>